<gene>
    <name evidence="1" type="ORF">SAMN05444337_1634</name>
</gene>
<sequence length="42" mass="4991">MNSVFLDKIFNDFDNCICKISIFMQKLYIWTKFHALNAKTST</sequence>
<evidence type="ECO:0000313" key="1">
    <source>
        <dbReference type="EMBL" id="SHJ25254.1"/>
    </source>
</evidence>
<dbReference type="EMBL" id="FQZH01000002">
    <property type="protein sequence ID" value="SHJ25254.1"/>
    <property type="molecule type" value="Genomic_DNA"/>
</dbReference>
<organism evidence="1 2">
    <name type="scientific">Flavobacterium haoranii</name>
    <dbReference type="NCBI Taxonomy" id="683124"/>
    <lineage>
        <taxon>Bacteria</taxon>
        <taxon>Pseudomonadati</taxon>
        <taxon>Bacteroidota</taxon>
        <taxon>Flavobacteriia</taxon>
        <taxon>Flavobacteriales</taxon>
        <taxon>Flavobacteriaceae</taxon>
        <taxon>Flavobacterium</taxon>
    </lineage>
</organism>
<dbReference type="AlphaFoldDB" id="A0A1M6HSZ9"/>
<accession>A0A1M6HSZ9</accession>
<proteinExistence type="predicted"/>
<dbReference type="Proteomes" id="UP000184232">
    <property type="component" value="Unassembled WGS sequence"/>
</dbReference>
<dbReference type="STRING" id="683124.SAMN05444337_1634"/>
<evidence type="ECO:0000313" key="2">
    <source>
        <dbReference type="Proteomes" id="UP000184232"/>
    </source>
</evidence>
<name>A0A1M6HSZ9_9FLAO</name>
<keyword evidence="2" id="KW-1185">Reference proteome</keyword>
<protein>
    <submittedName>
        <fullName evidence="1">Uncharacterized protein</fullName>
    </submittedName>
</protein>
<reference evidence="1 2" key="1">
    <citation type="submission" date="2016-11" db="EMBL/GenBank/DDBJ databases">
        <authorList>
            <person name="Jaros S."/>
            <person name="Januszkiewicz K."/>
            <person name="Wedrychowicz H."/>
        </authorList>
    </citation>
    <scope>NUCLEOTIDE SEQUENCE [LARGE SCALE GENOMIC DNA]</scope>
    <source>
        <strain evidence="1 2">DSM 22807</strain>
    </source>
</reference>